<dbReference type="PANTHER" id="PTHR10869">
    <property type="entry name" value="PROLYL 4-HYDROXYLASE ALPHA SUBUNIT"/>
    <property type="match status" value="1"/>
</dbReference>
<dbReference type="EMBL" id="JBAMMX010000007">
    <property type="protein sequence ID" value="KAK6936828.1"/>
    <property type="molecule type" value="Genomic_DNA"/>
</dbReference>
<keyword evidence="6" id="KW-0408">Iron</keyword>
<keyword evidence="7" id="KW-0472">Membrane</keyword>
<evidence type="ECO:0000313" key="9">
    <source>
        <dbReference type="EMBL" id="KAK6936828.1"/>
    </source>
</evidence>
<proteinExistence type="inferred from homology"/>
<evidence type="ECO:0000256" key="5">
    <source>
        <dbReference type="ARBA" id="ARBA00022824"/>
    </source>
</evidence>
<keyword evidence="9" id="KW-0560">Oxidoreductase</keyword>
<dbReference type="GO" id="GO:0005789">
    <property type="term" value="C:endoplasmic reticulum membrane"/>
    <property type="evidence" value="ECO:0007669"/>
    <property type="project" value="UniProtKB-SubCell"/>
</dbReference>
<accession>A0AAN8ZJX2</accession>
<feature type="non-terminal residue" evidence="9">
    <location>
        <position position="1"/>
    </location>
</feature>
<sequence length="197" mass="22029">NDLVAEIEEKISAWTFLPKENGRFLQVLHFGLEKANQNYDYLGNKSSLELGEPLMATVVLYLSNVSQGGEILFPHSEISQSRNKFLSDCTKTSHALKPVKGNALLFFNSRPNASPDKTSSHARCPVQEGELWCATKFFYLRPISRENVLSEADDEGCSDEDEKCPNWAAVGECKRNPVFMIGTSDYYGTCRKSCKAC</sequence>
<reference evidence="9 10" key="1">
    <citation type="submission" date="2023-12" db="EMBL/GenBank/DDBJ databases">
        <title>A high-quality genome assembly for Dillenia turbinata (Dilleniales).</title>
        <authorList>
            <person name="Chanderbali A."/>
        </authorList>
    </citation>
    <scope>NUCLEOTIDE SEQUENCE [LARGE SCALE GENOMIC DNA]</scope>
    <source>
        <strain evidence="9">LSX21</strain>
        <tissue evidence="9">Leaf</tissue>
    </source>
</reference>
<dbReference type="GO" id="GO:0046872">
    <property type="term" value="F:metal ion binding"/>
    <property type="evidence" value="ECO:0007669"/>
    <property type="project" value="UniProtKB-KW"/>
</dbReference>
<dbReference type="PANTHER" id="PTHR10869:SF102">
    <property type="entry name" value="PROLYL 4-HYDROXYLASE 12-RELATED"/>
    <property type="match status" value="1"/>
</dbReference>
<evidence type="ECO:0000259" key="8">
    <source>
        <dbReference type="PROSITE" id="PS51670"/>
    </source>
</evidence>
<dbReference type="InterPro" id="IPR003582">
    <property type="entry name" value="ShKT_dom"/>
</dbReference>
<dbReference type="Proteomes" id="UP001370490">
    <property type="component" value="Unassembled WGS sequence"/>
</dbReference>
<name>A0AAN8ZJX2_9MAGN</name>
<keyword evidence="4" id="KW-0479">Metal-binding</keyword>
<evidence type="ECO:0000256" key="3">
    <source>
        <dbReference type="ARBA" id="ARBA00012269"/>
    </source>
</evidence>
<dbReference type="EC" id="1.14.11.2" evidence="3"/>
<dbReference type="AlphaFoldDB" id="A0AAN8ZJX2"/>
<organism evidence="9 10">
    <name type="scientific">Dillenia turbinata</name>
    <dbReference type="NCBI Taxonomy" id="194707"/>
    <lineage>
        <taxon>Eukaryota</taxon>
        <taxon>Viridiplantae</taxon>
        <taxon>Streptophyta</taxon>
        <taxon>Embryophyta</taxon>
        <taxon>Tracheophyta</taxon>
        <taxon>Spermatophyta</taxon>
        <taxon>Magnoliopsida</taxon>
        <taxon>eudicotyledons</taxon>
        <taxon>Gunneridae</taxon>
        <taxon>Pentapetalae</taxon>
        <taxon>Dilleniales</taxon>
        <taxon>Dilleniaceae</taxon>
        <taxon>Dillenia</taxon>
    </lineage>
</organism>
<dbReference type="Gene3D" id="2.60.120.620">
    <property type="entry name" value="q2cbj1_9rhob like domain"/>
    <property type="match status" value="1"/>
</dbReference>
<feature type="domain" description="ShKT" evidence="8">
    <location>
        <begin position="157"/>
        <end position="197"/>
    </location>
</feature>
<comment type="caution">
    <text evidence="9">The sequence shown here is derived from an EMBL/GenBank/DDBJ whole genome shotgun (WGS) entry which is preliminary data.</text>
</comment>
<dbReference type="GO" id="GO:0004656">
    <property type="term" value="F:procollagen-proline 4-dioxygenase activity"/>
    <property type="evidence" value="ECO:0007669"/>
    <property type="project" value="UniProtKB-EC"/>
</dbReference>
<protein>
    <recommendedName>
        <fullName evidence="3">procollagen-proline 4-dioxygenase</fullName>
        <ecNumber evidence="3">1.14.11.2</ecNumber>
    </recommendedName>
</protein>
<dbReference type="PROSITE" id="PS51670">
    <property type="entry name" value="SHKT"/>
    <property type="match status" value="1"/>
</dbReference>
<evidence type="ECO:0000256" key="6">
    <source>
        <dbReference type="ARBA" id="ARBA00023004"/>
    </source>
</evidence>
<dbReference type="Pfam" id="PF13640">
    <property type="entry name" value="2OG-FeII_Oxy_3"/>
    <property type="match status" value="1"/>
</dbReference>
<dbReference type="InterPro" id="IPR045054">
    <property type="entry name" value="P4HA-like"/>
</dbReference>
<keyword evidence="5" id="KW-0256">Endoplasmic reticulum</keyword>
<evidence type="ECO:0000256" key="1">
    <source>
        <dbReference type="ARBA" id="ARBA00004586"/>
    </source>
</evidence>
<comment type="similarity">
    <text evidence="2">Belongs to the P4HA family.</text>
</comment>
<keyword evidence="10" id="KW-1185">Reference proteome</keyword>
<dbReference type="InterPro" id="IPR044862">
    <property type="entry name" value="Pro_4_hyd_alph_FE2OG_OXY"/>
</dbReference>
<evidence type="ECO:0000256" key="7">
    <source>
        <dbReference type="ARBA" id="ARBA00023136"/>
    </source>
</evidence>
<evidence type="ECO:0000256" key="4">
    <source>
        <dbReference type="ARBA" id="ARBA00022723"/>
    </source>
</evidence>
<keyword evidence="9" id="KW-0223">Dioxygenase</keyword>
<comment type="subcellular location">
    <subcellularLocation>
        <location evidence="1">Endoplasmic reticulum membrane</location>
    </subcellularLocation>
</comment>
<gene>
    <name evidence="9" type="ORF">RJ641_033858</name>
</gene>
<evidence type="ECO:0000256" key="2">
    <source>
        <dbReference type="ARBA" id="ARBA00006511"/>
    </source>
</evidence>
<evidence type="ECO:0000313" key="10">
    <source>
        <dbReference type="Proteomes" id="UP001370490"/>
    </source>
</evidence>